<reference evidence="5 6" key="1">
    <citation type="submission" date="2017-07" db="EMBL/GenBank/DDBJ databases">
        <title>Paenibacillus herberti R33 genome sequencing and assembly.</title>
        <authorList>
            <person name="Su W."/>
        </authorList>
    </citation>
    <scope>NUCLEOTIDE SEQUENCE [LARGE SCALE GENOMIC DNA]</scope>
    <source>
        <strain evidence="5 6">R33</strain>
    </source>
</reference>
<keyword evidence="1" id="KW-0805">Transcription regulation</keyword>
<organism evidence="5 6">
    <name type="scientific">Paenibacillus herberti</name>
    <dbReference type="NCBI Taxonomy" id="1619309"/>
    <lineage>
        <taxon>Bacteria</taxon>
        <taxon>Bacillati</taxon>
        <taxon>Bacillota</taxon>
        <taxon>Bacilli</taxon>
        <taxon>Bacillales</taxon>
        <taxon>Paenibacillaceae</taxon>
        <taxon>Paenibacillus</taxon>
    </lineage>
</organism>
<evidence type="ECO:0000313" key="6">
    <source>
        <dbReference type="Proteomes" id="UP000215145"/>
    </source>
</evidence>
<dbReference type="OrthoDB" id="9816344at2"/>
<gene>
    <name evidence="5" type="ORF">CGZ75_14960</name>
</gene>
<dbReference type="GO" id="GO:0043565">
    <property type="term" value="F:sequence-specific DNA binding"/>
    <property type="evidence" value="ECO:0007669"/>
    <property type="project" value="InterPro"/>
</dbReference>
<dbReference type="PROSITE" id="PS01124">
    <property type="entry name" value="HTH_ARAC_FAMILY_2"/>
    <property type="match status" value="1"/>
</dbReference>
<dbReference type="PANTHER" id="PTHR43280">
    <property type="entry name" value="ARAC-FAMILY TRANSCRIPTIONAL REGULATOR"/>
    <property type="match status" value="1"/>
</dbReference>
<dbReference type="InterPro" id="IPR009057">
    <property type="entry name" value="Homeodomain-like_sf"/>
</dbReference>
<evidence type="ECO:0000256" key="1">
    <source>
        <dbReference type="ARBA" id="ARBA00023015"/>
    </source>
</evidence>
<dbReference type="SUPFAM" id="SSF46689">
    <property type="entry name" value="Homeodomain-like"/>
    <property type="match status" value="2"/>
</dbReference>
<dbReference type="PANTHER" id="PTHR43280:SF28">
    <property type="entry name" value="HTH-TYPE TRANSCRIPTIONAL ACTIVATOR RHAS"/>
    <property type="match status" value="1"/>
</dbReference>
<keyword evidence="6" id="KW-1185">Reference proteome</keyword>
<dbReference type="Pfam" id="PF12833">
    <property type="entry name" value="HTH_18"/>
    <property type="match status" value="1"/>
</dbReference>
<dbReference type="InterPro" id="IPR018060">
    <property type="entry name" value="HTH_AraC"/>
</dbReference>
<dbReference type="Proteomes" id="UP000215145">
    <property type="component" value="Unassembled WGS sequence"/>
</dbReference>
<evidence type="ECO:0000259" key="4">
    <source>
        <dbReference type="PROSITE" id="PS01124"/>
    </source>
</evidence>
<sequence length="263" mass="29740">MDQVIGYIHRHLFDPMPLEQLAKHISYSPSHFTRLFKERTGLSPLYYVSSLRLSRAKDLLLKTDYSIRDISLEIGQQSLGTFTTRFTKCVGVTPSEFRQSRQETNRHLHELRSLQTWDEPEDPASKPEGSHLALAQVCGEVEPIVPFDGFVLIGLFAKAIPEGLPIHGTLLPKPGAFRFSGVQPGTYYFMGTTLSWSMGAMDMLLPQATLRTRWRTPIVVRPGEPVPYLHALLHEPSPDDPPILVSLPLLMNQFLQRLKTEPI</sequence>
<evidence type="ECO:0000256" key="3">
    <source>
        <dbReference type="ARBA" id="ARBA00023163"/>
    </source>
</evidence>
<dbReference type="GO" id="GO:0003700">
    <property type="term" value="F:DNA-binding transcription factor activity"/>
    <property type="evidence" value="ECO:0007669"/>
    <property type="project" value="InterPro"/>
</dbReference>
<comment type="caution">
    <text evidence="5">The sequence shown here is derived from an EMBL/GenBank/DDBJ whole genome shotgun (WGS) entry which is preliminary data.</text>
</comment>
<keyword evidence="2" id="KW-0238">DNA-binding</keyword>
<accession>A0A229NYT9</accession>
<name>A0A229NYT9_9BACL</name>
<evidence type="ECO:0000313" key="5">
    <source>
        <dbReference type="EMBL" id="OXM15093.1"/>
    </source>
</evidence>
<feature type="domain" description="HTH araC/xylS-type" evidence="4">
    <location>
        <begin position="2"/>
        <end position="100"/>
    </location>
</feature>
<evidence type="ECO:0000256" key="2">
    <source>
        <dbReference type="ARBA" id="ARBA00023125"/>
    </source>
</evidence>
<dbReference type="SMART" id="SM00342">
    <property type="entry name" value="HTH_ARAC"/>
    <property type="match status" value="1"/>
</dbReference>
<dbReference type="RefSeq" id="WP_089525906.1">
    <property type="nucleotide sequence ID" value="NZ_NMUQ01000002.1"/>
</dbReference>
<dbReference type="Gene3D" id="1.10.10.60">
    <property type="entry name" value="Homeodomain-like"/>
    <property type="match status" value="2"/>
</dbReference>
<dbReference type="EMBL" id="NMUQ01000002">
    <property type="protein sequence ID" value="OXM15093.1"/>
    <property type="molecule type" value="Genomic_DNA"/>
</dbReference>
<proteinExistence type="predicted"/>
<dbReference type="AlphaFoldDB" id="A0A229NYT9"/>
<keyword evidence="3" id="KW-0804">Transcription</keyword>
<protein>
    <submittedName>
        <fullName evidence="5">AraC family transcriptional regulator</fullName>
    </submittedName>
</protein>